<proteinExistence type="inferred from homology"/>
<keyword evidence="7 9" id="KW-0807">Transducer</keyword>
<keyword evidence="4 10" id="KW-0812">Transmembrane</keyword>
<evidence type="ECO:0000313" key="13">
    <source>
        <dbReference type="EMBL" id="XFO72197.1"/>
    </source>
</evidence>
<feature type="transmembrane region" description="Helical" evidence="10">
    <location>
        <begin position="12"/>
        <end position="34"/>
    </location>
</feature>
<dbReference type="CDD" id="cd12912">
    <property type="entry name" value="PDC2_MCP_like"/>
    <property type="match status" value="1"/>
</dbReference>
<dbReference type="PROSITE" id="PS50885">
    <property type="entry name" value="HAMP"/>
    <property type="match status" value="1"/>
</dbReference>
<dbReference type="SMART" id="SM00283">
    <property type="entry name" value="MA"/>
    <property type="match status" value="1"/>
</dbReference>
<evidence type="ECO:0000256" key="5">
    <source>
        <dbReference type="ARBA" id="ARBA00022989"/>
    </source>
</evidence>
<evidence type="ECO:0000259" key="12">
    <source>
        <dbReference type="PROSITE" id="PS50885"/>
    </source>
</evidence>
<dbReference type="InterPro" id="IPR033479">
    <property type="entry name" value="dCache_1"/>
</dbReference>
<evidence type="ECO:0000256" key="10">
    <source>
        <dbReference type="SAM" id="Phobius"/>
    </source>
</evidence>
<evidence type="ECO:0000259" key="11">
    <source>
        <dbReference type="PROSITE" id="PS50111"/>
    </source>
</evidence>
<evidence type="ECO:0000256" key="4">
    <source>
        <dbReference type="ARBA" id="ARBA00022692"/>
    </source>
</evidence>
<accession>A0ABZ3J1I0</accession>
<dbReference type="EMBL" id="CP155571">
    <property type="protein sequence ID" value="XFO72197.1"/>
    <property type="molecule type" value="Genomic_DNA"/>
</dbReference>
<evidence type="ECO:0000313" key="14">
    <source>
        <dbReference type="Proteomes" id="UP000216052"/>
    </source>
</evidence>
<evidence type="ECO:0000256" key="8">
    <source>
        <dbReference type="ARBA" id="ARBA00029447"/>
    </source>
</evidence>
<gene>
    <name evidence="13" type="primary">mcpB_7</name>
    <name evidence="13" type="ORF">SPACI_022430</name>
</gene>
<evidence type="ECO:0000256" key="7">
    <source>
        <dbReference type="ARBA" id="ARBA00023224"/>
    </source>
</evidence>
<comment type="subcellular location">
    <subcellularLocation>
        <location evidence="1">Cell membrane</location>
        <topology evidence="1">Multi-pass membrane protein</topology>
    </subcellularLocation>
</comment>
<feature type="transmembrane region" description="Helical" evidence="10">
    <location>
        <begin position="300"/>
        <end position="319"/>
    </location>
</feature>
<reference evidence="13" key="1">
    <citation type="submission" date="2024-05" db="EMBL/GenBank/DDBJ databases">
        <title>Isolation and characterization of Sporomusa carbonis sp. nov., a carboxydotrophic hydrogenogen in the genus of Sporomusa isolated from a charcoal burning pile.</title>
        <authorList>
            <person name="Boeer T."/>
            <person name="Rosenbaum F."/>
            <person name="Eysell L."/>
            <person name="Mueller V."/>
            <person name="Daniel R."/>
            <person name="Poehlein A."/>
        </authorList>
    </citation>
    <scope>NUCLEOTIDE SEQUENCE [LARGE SCALE GENOMIC DNA]</scope>
    <source>
        <strain evidence="13">DSM 3132</strain>
    </source>
</reference>
<dbReference type="RefSeq" id="WP_093797205.1">
    <property type="nucleotide sequence ID" value="NZ_CP155571.1"/>
</dbReference>
<dbReference type="SUPFAM" id="SSF58104">
    <property type="entry name" value="Methyl-accepting chemotaxis protein (MCP) signaling domain"/>
    <property type="match status" value="1"/>
</dbReference>
<keyword evidence="6 10" id="KW-0472">Membrane</keyword>
<dbReference type="CDD" id="cd11386">
    <property type="entry name" value="MCP_signal"/>
    <property type="match status" value="1"/>
</dbReference>
<keyword evidence="3" id="KW-0145">Chemotaxis</keyword>
<dbReference type="PANTHER" id="PTHR32089:SF112">
    <property type="entry name" value="LYSOZYME-LIKE PROTEIN-RELATED"/>
    <property type="match status" value="1"/>
</dbReference>
<sequence length="679" mass="73227">MNCKTISIRTKLLIIILSLTVISLGSLASLTYFFSKQYLVRSTQETALAIGTDYAVRVQMAVNEMLIHMQDLGSIQQVRSGTDQTYIVSALRETHKRLGSFDIITFIDMNGMGIRFNGSSADHNDRDFFKKVVSTQKPYVSDPIISKSTGKLSIQVAVPVFDNGKMTGVMNGSVSLERLANMLADVKFKDSGYGLLCDSSGVIIADARHPELIGKLSIGDNGTAAGANLENGKLDQRLITLFKLARESGNQVQGSYTFIDGINYVAVLTPINLPGNQNWIMVVMTPESEITREVDMLTRISLLVSFIFLFIAVVVAVYISKVFTKPISIITGEAMLLANNDLRLRQINIHSEDEIGQLGNSFKKMAKNLRNLLAKVQTQAESVAASGKELSASTQQSAQASNQVADVIGQIAQSSEQQNSAVSNMSSVAEAMSENIVQIVDNGKHVEDIAKDTAQVTTEGHQAINQIMIRMQEIGGESENVHKTIKKLVDGSQTINSMVNLISAIAGQTNLLALNAAIEAARAGEHGRGFAVVAEEVRKLSQDSNQAAHKIATLIQQHGHDMEVAIAAVQSNSDGVNAGMEAVNVAKDKFGNIADAVMHLSNKIQEIVKSLDQIAEGSSTLVESVHSIGLLNKENAMATQSVSAATEEQLASMQEIASACQLLAKIAGELQEETEKFKL</sequence>
<dbReference type="Pfam" id="PF02743">
    <property type="entry name" value="dCache_1"/>
    <property type="match status" value="1"/>
</dbReference>
<evidence type="ECO:0000256" key="3">
    <source>
        <dbReference type="ARBA" id="ARBA00022500"/>
    </source>
</evidence>
<dbReference type="Proteomes" id="UP000216052">
    <property type="component" value="Chromosome"/>
</dbReference>
<keyword evidence="2" id="KW-1003">Cell membrane</keyword>
<dbReference type="PROSITE" id="PS50111">
    <property type="entry name" value="CHEMOTAXIS_TRANSDUC_2"/>
    <property type="match status" value="1"/>
</dbReference>
<dbReference type="SMART" id="SM00304">
    <property type="entry name" value="HAMP"/>
    <property type="match status" value="1"/>
</dbReference>
<dbReference type="PANTHER" id="PTHR32089">
    <property type="entry name" value="METHYL-ACCEPTING CHEMOTAXIS PROTEIN MCPB"/>
    <property type="match status" value="1"/>
</dbReference>
<dbReference type="SUPFAM" id="SSF103190">
    <property type="entry name" value="Sensory domain-like"/>
    <property type="match status" value="1"/>
</dbReference>
<organism evidence="13 14">
    <name type="scientific">Sporomusa acidovorans (strain ATCC 49682 / DSM 3132 / Mol)</name>
    <dbReference type="NCBI Taxonomy" id="1123286"/>
    <lineage>
        <taxon>Bacteria</taxon>
        <taxon>Bacillati</taxon>
        <taxon>Bacillota</taxon>
        <taxon>Negativicutes</taxon>
        <taxon>Selenomonadales</taxon>
        <taxon>Sporomusaceae</taxon>
        <taxon>Sporomusa</taxon>
    </lineage>
</organism>
<dbReference type="Gene3D" id="3.30.450.20">
    <property type="entry name" value="PAS domain"/>
    <property type="match status" value="1"/>
</dbReference>
<evidence type="ECO:0000256" key="9">
    <source>
        <dbReference type="PROSITE-ProRule" id="PRU00284"/>
    </source>
</evidence>
<dbReference type="Pfam" id="PF00015">
    <property type="entry name" value="MCPsignal"/>
    <property type="match status" value="1"/>
</dbReference>
<keyword evidence="5 10" id="KW-1133">Transmembrane helix</keyword>
<evidence type="ECO:0000256" key="6">
    <source>
        <dbReference type="ARBA" id="ARBA00023136"/>
    </source>
</evidence>
<dbReference type="CDD" id="cd06225">
    <property type="entry name" value="HAMP"/>
    <property type="match status" value="1"/>
</dbReference>
<dbReference type="Gene3D" id="1.10.287.950">
    <property type="entry name" value="Methyl-accepting chemotaxis protein"/>
    <property type="match status" value="1"/>
</dbReference>
<protein>
    <submittedName>
        <fullName evidence="13">Methyl-accepting chemotaxis protein McpB</fullName>
    </submittedName>
</protein>
<feature type="domain" description="Methyl-accepting transducer" evidence="11">
    <location>
        <begin position="393"/>
        <end position="629"/>
    </location>
</feature>
<feature type="domain" description="HAMP" evidence="12">
    <location>
        <begin position="321"/>
        <end position="374"/>
    </location>
</feature>
<keyword evidence="14" id="KW-1185">Reference proteome</keyword>
<comment type="similarity">
    <text evidence="8">Belongs to the methyl-accepting chemotaxis (MCP) protein family.</text>
</comment>
<dbReference type="Pfam" id="PF00672">
    <property type="entry name" value="HAMP"/>
    <property type="match status" value="1"/>
</dbReference>
<dbReference type="Gene3D" id="1.10.8.500">
    <property type="entry name" value="HAMP domain in histidine kinase"/>
    <property type="match status" value="1"/>
</dbReference>
<dbReference type="InterPro" id="IPR003660">
    <property type="entry name" value="HAMP_dom"/>
</dbReference>
<name>A0ABZ3J1I0_SPOA4</name>
<dbReference type="InterPro" id="IPR004089">
    <property type="entry name" value="MCPsignal_dom"/>
</dbReference>
<evidence type="ECO:0000256" key="1">
    <source>
        <dbReference type="ARBA" id="ARBA00004651"/>
    </source>
</evidence>
<dbReference type="InterPro" id="IPR029151">
    <property type="entry name" value="Sensor-like_sf"/>
</dbReference>
<dbReference type="CDD" id="cd18773">
    <property type="entry name" value="PDC1_HK_sensor"/>
    <property type="match status" value="1"/>
</dbReference>
<evidence type="ECO:0000256" key="2">
    <source>
        <dbReference type="ARBA" id="ARBA00022475"/>
    </source>
</evidence>